<comment type="caution">
    <text evidence="1">The sequence shown here is derived from an EMBL/GenBank/DDBJ whole genome shotgun (WGS) entry which is preliminary data.</text>
</comment>
<dbReference type="Proteomes" id="UP000460221">
    <property type="component" value="Unassembled WGS sequence"/>
</dbReference>
<dbReference type="PANTHER" id="PTHR35446:SF2">
    <property type="entry name" value="CARBOXYMUCONOLACTONE DECARBOXYLASE-LIKE DOMAIN-CONTAINING PROTEIN"/>
    <property type="match status" value="1"/>
</dbReference>
<gene>
    <name evidence="1" type="ORF">GIS00_13780</name>
</gene>
<evidence type="ECO:0000313" key="1">
    <source>
        <dbReference type="EMBL" id="MTD15009.1"/>
    </source>
</evidence>
<organism evidence="1 2">
    <name type="scientific">Nakamurella alba</name>
    <dbReference type="NCBI Taxonomy" id="2665158"/>
    <lineage>
        <taxon>Bacteria</taxon>
        <taxon>Bacillati</taxon>
        <taxon>Actinomycetota</taxon>
        <taxon>Actinomycetes</taxon>
        <taxon>Nakamurellales</taxon>
        <taxon>Nakamurellaceae</taxon>
        <taxon>Nakamurella</taxon>
    </lineage>
</organism>
<dbReference type="AlphaFoldDB" id="A0A7K1FNW8"/>
<sequence length="196" mass="20844">MTAFVPPPAVPSAQAQQLYDEDVADSGDVMNLSRVWAHRPELQEGLFDLLRTANAPLQLSMRERGILVTSAAAALGDSYCALAWGERLAQESTPAIAAAVLAGDTDDLTPRERALATWSRAVADDPNATTAAQVDDLRQAGWTDEEIVGITVFVALRLAFSTVNDALGVRPDAAYRSTAPAEVLGAVTWGRPIEEA</sequence>
<accession>A0A7K1FNW8</accession>
<dbReference type="InterPro" id="IPR029032">
    <property type="entry name" value="AhpD-like"/>
</dbReference>
<evidence type="ECO:0008006" key="3">
    <source>
        <dbReference type="Google" id="ProtNLM"/>
    </source>
</evidence>
<dbReference type="RefSeq" id="WP_154768991.1">
    <property type="nucleotide sequence ID" value="NZ_WLYK01000005.1"/>
</dbReference>
<name>A0A7K1FNW8_9ACTN</name>
<dbReference type="Gene3D" id="1.20.1290.10">
    <property type="entry name" value="AhpD-like"/>
    <property type="match status" value="1"/>
</dbReference>
<proteinExistence type="predicted"/>
<dbReference type="PANTHER" id="PTHR35446">
    <property type="entry name" value="SI:CH211-175M2.5"/>
    <property type="match status" value="1"/>
</dbReference>
<dbReference type="EMBL" id="WLYK01000005">
    <property type="protein sequence ID" value="MTD15009.1"/>
    <property type="molecule type" value="Genomic_DNA"/>
</dbReference>
<reference evidence="1 2" key="1">
    <citation type="submission" date="2019-11" db="EMBL/GenBank/DDBJ databases">
        <authorList>
            <person name="Jiang L.-Q."/>
        </authorList>
    </citation>
    <scope>NUCLEOTIDE SEQUENCE [LARGE SCALE GENOMIC DNA]</scope>
    <source>
        <strain evidence="1 2">YIM 132087</strain>
    </source>
</reference>
<protein>
    <recommendedName>
        <fullName evidence="3">Carboxymuconolactone decarboxylase family protein</fullName>
    </recommendedName>
</protein>
<dbReference type="SUPFAM" id="SSF69118">
    <property type="entry name" value="AhpD-like"/>
    <property type="match status" value="1"/>
</dbReference>
<keyword evidence="2" id="KW-1185">Reference proteome</keyword>
<evidence type="ECO:0000313" key="2">
    <source>
        <dbReference type="Proteomes" id="UP000460221"/>
    </source>
</evidence>